<evidence type="ECO:0000256" key="1">
    <source>
        <dbReference type="ARBA" id="ARBA00006754"/>
    </source>
</evidence>
<proteinExistence type="inferred from homology"/>
<dbReference type="Proteomes" id="UP001164693">
    <property type="component" value="Chromosome"/>
</dbReference>
<feature type="domain" description="PucR C-terminal helix-turn-helix" evidence="2">
    <location>
        <begin position="320"/>
        <end position="377"/>
    </location>
</feature>
<dbReference type="InterPro" id="IPR051448">
    <property type="entry name" value="CdaR-like_regulators"/>
</dbReference>
<dbReference type="PANTHER" id="PTHR33744:SF7">
    <property type="entry name" value="PUCR FAMILY TRANSCRIPTIONAL REGULATOR"/>
    <property type="match status" value="1"/>
</dbReference>
<evidence type="ECO:0000313" key="5">
    <source>
        <dbReference type="Proteomes" id="UP001164693"/>
    </source>
</evidence>
<accession>A0ABY7K2Q9</accession>
<sequence>MDQPALRDALEARALAGADWLELIVALAEAGRCPVRLAAADAALLCAAGPDGASSLPGAEEFDAPRPPILDAADVARAFAAGSPVAVRTLDGLAMRGLAVRSGGRRVGVLLVGSAGAGAEALLRAGSTAVAIVAVRRDAQASAVAETAGWFVDELRFGSRRSADEVAAMAQRFGVNLAEPQTAAVIGYDGPDLRTFSTALSWVEAPIRVDGGRAWTVLGADARERAALIQRRLQAFLGSGQVLVAAGPPALGVEAIRGGFEKAGFALRLLAAGRVPSVRAAGTVSFDELGLAGLLFAVPRGELAEYVAARLQPLLAHPELVATLRAWYASGGSRLSVAAAVHIHRNSVGHRMDRLRTLLGVDPTDPAVAVQLQTALVAMDVLAALE</sequence>
<dbReference type="RefSeq" id="WP_269445653.1">
    <property type="nucleotide sequence ID" value="NZ_CP097463.1"/>
</dbReference>
<reference evidence="4" key="1">
    <citation type="submission" date="2022-05" db="EMBL/GenBank/DDBJ databases">
        <title>Jatrophihabitans sp. SB3-54 whole genome sequence.</title>
        <authorList>
            <person name="Suh M.K."/>
            <person name="Eom M.K."/>
            <person name="Kim J.S."/>
            <person name="Kim H.S."/>
            <person name="Do H.E."/>
            <person name="Shin Y.K."/>
            <person name="Lee J.-S."/>
        </authorList>
    </citation>
    <scope>NUCLEOTIDE SEQUENCE</scope>
    <source>
        <strain evidence="4">SB3-54</strain>
    </source>
</reference>
<name>A0ABY7K2Q9_9ACTN</name>
<organism evidence="4 5">
    <name type="scientific">Jatrophihabitans cynanchi</name>
    <dbReference type="NCBI Taxonomy" id="2944128"/>
    <lineage>
        <taxon>Bacteria</taxon>
        <taxon>Bacillati</taxon>
        <taxon>Actinomycetota</taxon>
        <taxon>Actinomycetes</taxon>
        <taxon>Jatrophihabitantales</taxon>
        <taxon>Jatrophihabitantaceae</taxon>
        <taxon>Jatrophihabitans</taxon>
    </lineage>
</organism>
<dbReference type="Pfam" id="PF13556">
    <property type="entry name" value="HTH_30"/>
    <property type="match status" value="1"/>
</dbReference>
<evidence type="ECO:0000313" key="4">
    <source>
        <dbReference type="EMBL" id="WAX59112.1"/>
    </source>
</evidence>
<dbReference type="EMBL" id="CP097463">
    <property type="protein sequence ID" value="WAX59112.1"/>
    <property type="molecule type" value="Genomic_DNA"/>
</dbReference>
<evidence type="ECO:0000259" key="3">
    <source>
        <dbReference type="Pfam" id="PF17853"/>
    </source>
</evidence>
<keyword evidence="5" id="KW-1185">Reference proteome</keyword>
<dbReference type="Pfam" id="PF17853">
    <property type="entry name" value="GGDEF_2"/>
    <property type="match status" value="1"/>
</dbReference>
<evidence type="ECO:0000259" key="2">
    <source>
        <dbReference type="Pfam" id="PF13556"/>
    </source>
</evidence>
<dbReference type="PANTHER" id="PTHR33744">
    <property type="entry name" value="CARBOHYDRATE DIACID REGULATOR"/>
    <property type="match status" value="1"/>
</dbReference>
<dbReference type="InterPro" id="IPR042070">
    <property type="entry name" value="PucR_C-HTH_sf"/>
</dbReference>
<dbReference type="InterPro" id="IPR025736">
    <property type="entry name" value="PucR_C-HTH_dom"/>
</dbReference>
<feature type="domain" description="CdaR GGDEF-like" evidence="3">
    <location>
        <begin position="161"/>
        <end position="269"/>
    </location>
</feature>
<gene>
    <name evidence="4" type="ORF">M6B22_10210</name>
</gene>
<dbReference type="InterPro" id="IPR041522">
    <property type="entry name" value="CdaR_GGDEF"/>
</dbReference>
<protein>
    <submittedName>
        <fullName evidence="4">Helix-turn-helix domain-containing protein</fullName>
    </submittedName>
</protein>
<dbReference type="Gene3D" id="1.10.10.2840">
    <property type="entry name" value="PucR C-terminal helix-turn-helix domain"/>
    <property type="match status" value="1"/>
</dbReference>
<comment type="similarity">
    <text evidence="1">Belongs to the CdaR family.</text>
</comment>